<reference evidence="2 3" key="1">
    <citation type="journal article" date="2019" name="Int. J. Syst. Evol. Microbiol.">
        <title>The Global Catalogue of Microorganisms (GCM) 10K type strain sequencing project: providing services to taxonomists for standard genome sequencing and annotation.</title>
        <authorList>
            <consortium name="The Broad Institute Genomics Platform"/>
            <consortium name="The Broad Institute Genome Sequencing Center for Infectious Disease"/>
            <person name="Wu L."/>
            <person name="Ma J."/>
        </authorList>
    </citation>
    <scope>NUCLEOTIDE SEQUENCE [LARGE SCALE GENOMIC DNA]</scope>
    <source>
        <strain evidence="2 3">JCM 17504</strain>
    </source>
</reference>
<protein>
    <submittedName>
        <fullName evidence="2">DUF5784 family protein</fullName>
    </submittedName>
</protein>
<comment type="caution">
    <text evidence="2">The sequence shown here is derived from an EMBL/GenBank/DDBJ whole genome shotgun (WGS) entry which is preliminary data.</text>
</comment>
<keyword evidence="3" id="KW-1185">Reference proteome</keyword>
<evidence type="ECO:0000313" key="3">
    <source>
        <dbReference type="Proteomes" id="UP001501729"/>
    </source>
</evidence>
<organism evidence="2 3">
    <name type="scientific">Haladaptatus pallidirubidus</name>
    <dbReference type="NCBI Taxonomy" id="1008152"/>
    <lineage>
        <taxon>Archaea</taxon>
        <taxon>Methanobacteriati</taxon>
        <taxon>Methanobacteriota</taxon>
        <taxon>Stenosarchaea group</taxon>
        <taxon>Halobacteria</taxon>
        <taxon>Halobacteriales</taxon>
        <taxon>Haladaptataceae</taxon>
        <taxon>Haladaptatus</taxon>
    </lineage>
</organism>
<dbReference type="AlphaFoldDB" id="A0AAV3UFL2"/>
<dbReference type="InterPro" id="IPR043953">
    <property type="entry name" value="DUF5784"/>
</dbReference>
<evidence type="ECO:0000256" key="1">
    <source>
        <dbReference type="SAM" id="MobiDB-lite"/>
    </source>
</evidence>
<feature type="compositionally biased region" description="Basic and acidic residues" evidence="1">
    <location>
        <begin position="225"/>
        <end position="239"/>
    </location>
</feature>
<proteinExistence type="predicted"/>
<feature type="region of interest" description="Disordered" evidence="1">
    <location>
        <begin position="225"/>
        <end position="261"/>
    </location>
</feature>
<dbReference type="RefSeq" id="WP_227776512.1">
    <property type="nucleotide sequence ID" value="NZ_BAABKX010000001.1"/>
</dbReference>
<dbReference type="EMBL" id="BAABKX010000001">
    <property type="protein sequence ID" value="GAA5047220.1"/>
    <property type="molecule type" value="Genomic_DNA"/>
</dbReference>
<dbReference type="Proteomes" id="UP001501729">
    <property type="component" value="Unassembled WGS sequence"/>
</dbReference>
<evidence type="ECO:0000313" key="2">
    <source>
        <dbReference type="EMBL" id="GAA5047220.1"/>
    </source>
</evidence>
<dbReference type="GeneID" id="68612340"/>
<dbReference type="Pfam" id="PF19096">
    <property type="entry name" value="DUF5784"/>
    <property type="match status" value="1"/>
</dbReference>
<name>A0AAV3UFL2_9EURY</name>
<accession>A0AAV3UFL2</accession>
<gene>
    <name evidence="2" type="ORF">GCM10025751_17480</name>
</gene>
<sequence>MASPLRFRRSQERWDDDRIIEELYSHLDSNLGARSLTPHYAAPNGFEARRFEMNNGDMALFAWNDDTAYWLGNTETPPALWRTSKYTFDEIPYRIARWGQRELLADLTVESPWLAKYDYISWFFLPVFFSKDGRETSRAFFRKYAVGFPDATRDEALSFYERFLRTGALDDYRYTMASKLGTSQYFDKNRMSATMSEFTVAKLLTDAGYDVVPEIEVTTGHSLDFRAEPKHGNSGHEHGQSPLVEVTRPQPPTQRAASTPVAALRETAETKTSGQLNEHGGGAVLFVDCSGFRDDEWSAIIGEQPDVRHRPAVVFRARPDGHVEGYQKGSPPLHLDGAIRWQTG</sequence>